<name>A0A8S1Y4P1_PAROT</name>
<dbReference type="Proteomes" id="UP000683925">
    <property type="component" value="Unassembled WGS sequence"/>
</dbReference>
<sequence length="108" mass="13061">MKRLQINQDSKNIIRWIRKVQMNRLLDLSTFKNDIKREVEQSKFDKIQSLPYKKFNFNILIIKLPLINDDRIQKQDQERKVILEKKILSKRVQLSYGASNIYTLQLEL</sequence>
<proteinExistence type="predicted"/>
<evidence type="ECO:0000313" key="1">
    <source>
        <dbReference type="EMBL" id="CAD8209256.1"/>
    </source>
</evidence>
<accession>A0A8S1Y4P1</accession>
<keyword evidence="2" id="KW-1185">Reference proteome</keyword>
<reference evidence="1" key="1">
    <citation type="submission" date="2021-01" db="EMBL/GenBank/DDBJ databases">
        <authorList>
            <consortium name="Genoscope - CEA"/>
            <person name="William W."/>
        </authorList>
    </citation>
    <scope>NUCLEOTIDE SEQUENCE</scope>
</reference>
<gene>
    <name evidence="1" type="ORF">POCTA_138.1.T1460131</name>
</gene>
<comment type="caution">
    <text evidence="1">The sequence shown here is derived from an EMBL/GenBank/DDBJ whole genome shotgun (WGS) entry which is preliminary data.</text>
</comment>
<dbReference type="EMBL" id="CAJJDP010000148">
    <property type="protein sequence ID" value="CAD8209256.1"/>
    <property type="molecule type" value="Genomic_DNA"/>
</dbReference>
<dbReference type="AlphaFoldDB" id="A0A8S1Y4P1"/>
<protein>
    <submittedName>
        <fullName evidence="1">Uncharacterized protein</fullName>
    </submittedName>
</protein>
<organism evidence="1 2">
    <name type="scientific">Paramecium octaurelia</name>
    <dbReference type="NCBI Taxonomy" id="43137"/>
    <lineage>
        <taxon>Eukaryota</taxon>
        <taxon>Sar</taxon>
        <taxon>Alveolata</taxon>
        <taxon>Ciliophora</taxon>
        <taxon>Intramacronucleata</taxon>
        <taxon>Oligohymenophorea</taxon>
        <taxon>Peniculida</taxon>
        <taxon>Parameciidae</taxon>
        <taxon>Paramecium</taxon>
    </lineage>
</organism>
<evidence type="ECO:0000313" key="2">
    <source>
        <dbReference type="Proteomes" id="UP000683925"/>
    </source>
</evidence>